<accession>A0ABY7MRR0</accession>
<evidence type="ECO:0000256" key="1">
    <source>
        <dbReference type="ARBA" id="ARBA00006817"/>
    </source>
</evidence>
<dbReference type="Gene3D" id="3.30.530.20">
    <property type="match status" value="1"/>
</dbReference>
<dbReference type="RefSeq" id="WP_270168006.1">
    <property type="nucleotide sequence ID" value="NZ_CP089391.1"/>
</dbReference>
<dbReference type="Pfam" id="PF08327">
    <property type="entry name" value="AHSA1"/>
    <property type="match status" value="1"/>
</dbReference>
<dbReference type="CDD" id="cd07814">
    <property type="entry name" value="SRPBCC_CalC_Aha1-like"/>
    <property type="match status" value="1"/>
</dbReference>
<organism evidence="3 4">
    <name type="scientific">Bradyrhizobium xenonodulans</name>
    <dbReference type="NCBI Taxonomy" id="2736875"/>
    <lineage>
        <taxon>Bacteria</taxon>
        <taxon>Pseudomonadati</taxon>
        <taxon>Pseudomonadota</taxon>
        <taxon>Alphaproteobacteria</taxon>
        <taxon>Hyphomicrobiales</taxon>
        <taxon>Nitrobacteraceae</taxon>
        <taxon>Bradyrhizobium</taxon>
    </lineage>
</organism>
<feature type="domain" description="Activator of Hsp90 ATPase homologue 1/2-like C-terminal" evidence="2">
    <location>
        <begin position="21"/>
        <end position="135"/>
    </location>
</feature>
<evidence type="ECO:0000313" key="4">
    <source>
        <dbReference type="Proteomes" id="UP001179614"/>
    </source>
</evidence>
<evidence type="ECO:0000259" key="2">
    <source>
        <dbReference type="Pfam" id="PF08327"/>
    </source>
</evidence>
<comment type="similarity">
    <text evidence="1">Belongs to the AHA1 family.</text>
</comment>
<sequence>MRDEDKREDMRAIIVDYRLSAPPRKVWRALTEPQLLATWLMPNDIKPEVGHRFTFRTTPAPGFNGIVQCEVLKVEPNSRFVYSWRGGPLDTTVTWTLQPSSTGGADLRLEHAGFGPEHGTTYDMLSDGWRKKAAEALERISSSLRVD</sequence>
<dbReference type="SUPFAM" id="SSF55961">
    <property type="entry name" value="Bet v1-like"/>
    <property type="match status" value="1"/>
</dbReference>
<keyword evidence="4" id="KW-1185">Reference proteome</keyword>
<gene>
    <name evidence="3" type="ORF">I3J27_09445</name>
</gene>
<name>A0ABY7MRR0_9BRAD</name>
<proteinExistence type="inferred from homology"/>
<dbReference type="InterPro" id="IPR013538">
    <property type="entry name" value="ASHA1/2-like_C"/>
</dbReference>
<dbReference type="Proteomes" id="UP001179614">
    <property type="component" value="Chromosome"/>
</dbReference>
<dbReference type="InterPro" id="IPR023393">
    <property type="entry name" value="START-like_dom_sf"/>
</dbReference>
<protein>
    <submittedName>
        <fullName evidence="3">SRPBCC domain-containing protein</fullName>
    </submittedName>
</protein>
<reference evidence="3" key="1">
    <citation type="submission" date="2021-12" db="EMBL/GenBank/DDBJ databases">
        <title>Bradyrhizobium xenonodulans sp. nov.</title>
        <authorList>
            <person name="Claassens R."/>
            <person name="Venter S.N."/>
            <person name="Beukes C.W."/>
            <person name="Stepkowski T."/>
            <person name="Steenkamp E.T."/>
        </authorList>
    </citation>
    <scope>NUCLEOTIDE SEQUENCE</scope>
    <source>
        <strain evidence="3">14AB</strain>
    </source>
</reference>
<evidence type="ECO:0000313" key="3">
    <source>
        <dbReference type="EMBL" id="WBL80626.1"/>
    </source>
</evidence>
<dbReference type="EMBL" id="CP089391">
    <property type="protein sequence ID" value="WBL80626.1"/>
    <property type="molecule type" value="Genomic_DNA"/>
</dbReference>